<evidence type="ECO:0000313" key="5">
    <source>
        <dbReference type="EMBL" id="HCL03954.1"/>
    </source>
</evidence>
<keyword evidence="3" id="KW-0413">Isomerase</keyword>
<dbReference type="Gene3D" id="1.10.150.20">
    <property type="entry name" value="5' to 3' exonuclease, C-terminal subdomain"/>
    <property type="match status" value="1"/>
</dbReference>
<dbReference type="InterPro" id="IPR027785">
    <property type="entry name" value="UvrD-like_helicase_C"/>
</dbReference>
<dbReference type="Pfam" id="PF14490">
    <property type="entry name" value="HHH_RecD2"/>
    <property type="match status" value="1"/>
</dbReference>
<keyword evidence="3 5" id="KW-0347">Helicase</keyword>
<dbReference type="InterPro" id="IPR055446">
    <property type="entry name" value="RecD2_N_OB"/>
</dbReference>
<dbReference type="Pfam" id="PF18335">
    <property type="entry name" value="SH3_13"/>
    <property type="match status" value="1"/>
</dbReference>
<dbReference type="EC" id="5.6.2.3" evidence="3"/>
<keyword evidence="3" id="KW-0378">Hydrolase</keyword>
<dbReference type="GO" id="GO:0003677">
    <property type="term" value="F:DNA binding"/>
    <property type="evidence" value="ECO:0007669"/>
    <property type="project" value="UniProtKB-UniRule"/>
</dbReference>
<comment type="catalytic activity">
    <reaction evidence="3">
        <text>ATP + H2O = ADP + phosphate + H(+)</text>
        <dbReference type="Rhea" id="RHEA:13065"/>
        <dbReference type="ChEBI" id="CHEBI:15377"/>
        <dbReference type="ChEBI" id="CHEBI:15378"/>
        <dbReference type="ChEBI" id="CHEBI:30616"/>
        <dbReference type="ChEBI" id="CHEBI:43474"/>
        <dbReference type="ChEBI" id="CHEBI:456216"/>
        <dbReference type="EC" id="5.6.2.3"/>
    </reaction>
</comment>
<dbReference type="InterPro" id="IPR041451">
    <property type="entry name" value="RecD2_SH13"/>
</dbReference>
<dbReference type="CDD" id="cd17933">
    <property type="entry name" value="DEXSc_RecD-like"/>
    <property type="match status" value="1"/>
</dbReference>
<feature type="binding site" evidence="3">
    <location>
        <begin position="343"/>
        <end position="347"/>
    </location>
    <ligand>
        <name>ATP</name>
        <dbReference type="ChEBI" id="CHEBI:30616"/>
    </ligand>
</feature>
<name>A0A3D2XAI0_9FIRM</name>
<dbReference type="GO" id="GO:0043139">
    <property type="term" value="F:5'-3' DNA helicase activity"/>
    <property type="evidence" value="ECO:0007669"/>
    <property type="project" value="UniProtKB-UniRule"/>
</dbReference>
<feature type="domain" description="AAA+ ATPase" evidence="4">
    <location>
        <begin position="332"/>
        <end position="482"/>
    </location>
</feature>
<reference evidence="5 6" key="1">
    <citation type="journal article" date="2018" name="Nat. Biotechnol.">
        <title>A standardized bacterial taxonomy based on genome phylogeny substantially revises the tree of life.</title>
        <authorList>
            <person name="Parks D.H."/>
            <person name="Chuvochina M."/>
            <person name="Waite D.W."/>
            <person name="Rinke C."/>
            <person name="Skarshewski A."/>
            <person name="Chaumeil P.A."/>
            <person name="Hugenholtz P."/>
        </authorList>
    </citation>
    <scope>NUCLEOTIDE SEQUENCE [LARGE SCALE GENOMIC DNA]</scope>
    <source>
        <strain evidence="5">UBA11728</strain>
    </source>
</reference>
<gene>
    <name evidence="3" type="primary">recD2</name>
    <name evidence="5" type="ORF">DHW61_16365</name>
</gene>
<dbReference type="InterPro" id="IPR003593">
    <property type="entry name" value="AAA+_ATPase"/>
</dbReference>
<dbReference type="InterPro" id="IPR029493">
    <property type="entry name" value="RecD2-like_HHH"/>
</dbReference>
<evidence type="ECO:0000256" key="1">
    <source>
        <dbReference type="ARBA" id="ARBA00022741"/>
    </source>
</evidence>
<sequence>MAEELKGYVERIVYRNGENGYTVLSLSAEEDEVTCVGTFSFVNEGEYLALTGSYTAHPLYGEQFQVSSYEMKEPEDLLSIERYLGSGAIKGIGTALAARIVRKFKEKTFVIIEEEPERLAEVKGISDKLAREIYRQFSEKREMRSAMLFLQQYGISLNLAVKIYKQYGERMYEIIKENPYRLAEDISGVGFKIADEIASRIGIRTDADYRVKAGILYTLLLATGNGHVYLPMHSLVGKTCEMLMVEADTVKRHITSLALEKKLVIKESEEEQHVYSTTFYYMELNVANMLSDLSISYDISPAQVETRLAKIEQETNLELDEMQRYAVMDAVRSGLLIITGGPGTGKTTTINTILRFFEAEGMDMLLAAPTGRAAKRMKETTGYEASTIHRLLELTKGMDDKDGRMSFERNELNPLEADVIIIDEMSMVDISLMHSLLKAITVGTRVILVGDVNQLPSVGPGNVLRDMIESKAFPVVMLKKIFRQASESDIIVNAHKINSGEHITLDNKSKDFFLLKRDDVNVIISVIISLVRDKMPKYVNASVYDIQVLTPMRKGELGVERLNQVLQQYLNPSSQEKKEKEHSGGIFREGDKVMQVKNNYQITWETKSRYGITIDSGTGVFNGDTGVIKEINLFAEELTVEFDEGRLVTYPFSQLEELELAYAVTIHKSQGSEYPAVVLPIYSGPRMLFNRNLLYTAVTRAKQCVTIVGSENMVQTMIDNESELKRYSGLKSRIMERKQILG</sequence>
<dbReference type="InterPro" id="IPR006345">
    <property type="entry name" value="RecD2"/>
</dbReference>
<dbReference type="GO" id="GO:0017116">
    <property type="term" value="F:single-stranded DNA helicase activity"/>
    <property type="evidence" value="ECO:0007669"/>
    <property type="project" value="TreeGrafter"/>
</dbReference>
<dbReference type="EMBL" id="DPVV01000535">
    <property type="protein sequence ID" value="HCL03954.1"/>
    <property type="molecule type" value="Genomic_DNA"/>
</dbReference>
<dbReference type="PANTHER" id="PTHR43788:SF6">
    <property type="entry name" value="DNA HELICASE B"/>
    <property type="match status" value="1"/>
</dbReference>
<dbReference type="Pfam" id="PF23139">
    <property type="entry name" value="OB_YrrC"/>
    <property type="match status" value="1"/>
</dbReference>
<evidence type="ECO:0000313" key="6">
    <source>
        <dbReference type="Proteomes" id="UP000262969"/>
    </source>
</evidence>
<dbReference type="Pfam" id="PF13245">
    <property type="entry name" value="AAA_19"/>
    <property type="match status" value="1"/>
</dbReference>
<organism evidence="5 6">
    <name type="scientific">Lachnoclostridium phytofermentans</name>
    <dbReference type="NCBI Taxonomy" id="66219"/>
    <lineage>
        <taxon>Bacteria</taxon>
        <taxon>Bacillati</taxon>
        <taxon>Bacillota</taxon>
        <taxon>Clostridia</taxon>
        <taxon>Lachnospirales</taxon>
        <taxon>Lachnospiraceae</taxon>
    </lineage>
</organism>
<dbReference type="HAMAP" id="MF_01488">
    <property type="entry name" value="RecD2"/>
    <property type="match status" value="1"/>
</dbReference>
<dbReference type="SMART" id="SM00382">
    <property type="entry name" value="AAA"/>
    <property type="match status" value="1"/>
</dbReference>
<comment type="similarity">
    <text evidence="3">Belongs to the RecD family. RecD2 subfamily.</text>
</comment>
<dbReference type="InterPro" id="IPR027417">
    <property type="entry name" value="P-loop_NTPase"/>
</dbReference>
<evidence type="ECO:0000256" key="3">
    <source>
        <dbReference type="HAMAP-Rule" id="MF_01488"/>
    </source>
</evidence>
<keyword evidence="2 3" id="KW-0067">ATP-binding</keyword>
<dbReference type="InterPro" id="IPR010994">
    <property type="entry name" value="RuvA_2-like"/>
</dbReference>
<dbReference type="GO" id="GO:0005524">
    <property type="term" value="F:ATP binding"/>
    <property type="evidence" value="ECO:0007669"/>
    <property type="project" value="UniProtKB-UniRule"/>
</dbReference>
<protein>
    <recommendedName>
        <fullName evidence="3">ATP-dependent RecD2 DNA helicase</fullName>
        <ecNumber evidence="3">5.6.2.3</ecNumber>
    </recommendedName>
    <alternativeName>
        <fullName evidence="3">DNA 5'-3' helicase subunit RecD2</fullName>
    </alternativeName>
</protein>
<dbReference type="NCBIfam" id="TIGR01448">
    <property type="entry name" value="recD_rel"/>
    <property type="match status" value="1"/>
</dbReference>
<dbReference type="Gene3D" id="1.10.10.2220">
    <property type="match status" value="1"/>
</dbReference>
<dbReference type="PANTHER" id="PTHR43788">
    <property type="entry name" value="DNA2/NAM7 HELICASE FAMILY MEMBER"/>
    <property type="match status" value="1"/>
</dbReference>
<dbReference type="SUPFAM" id="SSF52540">
    <property type="entry name" value="P-loop containing nucleoside triphosphate hydrolases"/>
    <property type="match status" value="1"/>
</dbReference>
<accession>A0A3D2XAI0</accession>
<comment type="function">
    <text evidence="3">DNA-dependent ATPase and ATP-dependent 5'-3' DNA helicase. Has no activity on blunt DNA or DNA with 3'-overhangs, requires at least 10 bases of 5'-ssDNA for helicase activity.</text>
</comment>
<dbReference type="Pfam" id="PF14520">
    <property type="entry name" value="HHH_5"/>
    <property type="match status" value="1"/>
</dbReference>
<dbReference type="GO" id="GO:0016887">
    <property type="term" value="F:ATP hydrolysis activity"/>
    <property type="evidence" value="ECO:0007669"/>
    <property type="project" value="RHEA"/>
</dbReference>
<evidence type="ECO:0000259" key="4">
    <source>
        <dbReference type="SMART" id="SM00382"/>
    </source>
</evidence>
<comment type="caution">
    <text evidence="5">The sequence shown here is derived from an EMBL/GenBank/DDBJ whole genome shotgun (WGS) entry which is preliminary data.</text>
</comment>
<dbReference type="SUPFAM" id="SSF47781">
    <property type="entry name" value="RuvA domain 2-like"/>
    <property type="match status" value="1"/>
</dbReference>
<dbReference type="Proteomes" id="UP000262969">
    <property type="component" value="Unassembled WGS sequence"/>
</dbReference>
<dbReference type="CDD" id="cd18809">
    <property type="entry name" value="SF1_C_RecD"/>
    <property type="match status" value="1"/>
</dbReference>
<dbReference type="InterPro" id="IPR050534">
    <property type="entry name" value="Coronavir_polyprotein_1ab"/>
</dbReference>
<dbReference type="AlphaFoldDB" id="A0A3D2XAI0"/>
<keyword evidence="1 3" id="KW-0547">Nucleotide-binding</keyword>
<evidence type="ECO:0000256" key="2">
    <source>
        <dbReference type="ARBA" id="ARBA00022840"/>
    </source>
</evidence>
<dbReference type="GO" id="GO:0006310">
    <property type="term" value="P:DNA recombination"/>
    <property type="evidence" value="ECO:0007669"/>
    <property type="project" value="InterPro"/>
</dbReference>
<dbReference type="GO" id="GO:0009338">
    <property type="term" value="C:exodeoxyribonuclease V complex"/>
    <property type="evidence" value="ECO:0007669"/>
    <property type="project" value="TreeGrafter"/>
</dbReference>
<dbReference type="Gene3D" id="3.40.50.300">
    <property type="entry name" value="P-loop containing nucleotide triphosphate hydrolases"/>
    <property type="match status" value="2"/>
</dbReference>
<dbReference type="Pfam" id="PF13538">
    <property type="entry name" value="UvrD_C_2"/>
    <property type="match status" value="1"/>
</dbReference>
<proteinExistence type="inferred from homology"/>
<keyword evidence="3" id="KW-0238">DNA-binding</keyword>
<dbReference type="Gene3D" id="2.30.30.940">
    <property type="match status" value="1"/>
</dbReference>